<dbReference type="PANTHER" id="PTHR33232:SF20">
    <property type="entry name" value="PROTEIN SIEVE ELEMENT OCCLUSION B-LIKE"/>
    <property type="match status" value="1"/>
</dbReference>
<protein>
    <recommendedName>
        <fullName evidence="1">Sieve element occlusion N-terminal domain-containing protein</fullName>
    </recommendedName>
</protein>
<dbReference type="InterPro" id="IPR039299">
    <property type="entry name" value="SEOA"/>
</dbReference>
<dbReference type="Pfam" id="PF14576">
    <property type="entry name" value="SEO_N"/>
    <property type="match status" value="1"/>
</dbReference>
<dbReference type="InterPro" id="IPR027942">
    <property type="entry name" value="SEO_N"/>
</dbReference>
<feature type="domain" description="Sieve element occlusion N-terminal" evidence="1">
    <location>
        <begin position="16"/>
        <end position="260"/>
    </location>
</feature>
<dbReference type="PANTHER" id="PTHR33232">
    <property type="entry name" value="PROTEIN SIEVE ELEMENT OCCLUSION B-LIKE"/>
    <property type="match status" value="1"/>
</dbReference>
<sequence length="359" mass="39707">MSSTVRLLDSGMFLTSEEDSLWKQVQSTHAHDGREFDAKPILRIIDSIMRSAIPQKAEVQSLPFEANDLQSDTSSKQLMELASPINTISLEISCKALAEEKVHGRTMRILSALSNYTWDVKVVLALAAFAVNYAELRLVAQLYNENNQLAMSVALLKQLPDVVEADPLKLKAITMLINALSDVTNSIVQYYDLRLKLSGAEPENQTALARSHIAVYWSIHSIVACASEFMAVISVPTTSPWSLQNLIDKLGHFSKQLQSSARIAKLPTYSVDVYGKCCKPTVLEKLWMKLATTVRPQGHLPPSTLRERGGNIVGRKGDEVVVCQICGKKKHTALECSKRFARTYQSDNIPRALPAPGQS</sequence>
<dbReference type="AlphaFoldDB" id="A0AA88SEE8"/>
<proteinExistence type="predicted"/>
<evidence type="ECO:0000313" key="3">
    <source>
        <dbReference type="Proteomes" id="UP001187471"/>
    </source>
</evidence>
<keyword evidence="3" id="KW-1185">Reference proteome</keyword>
<dbReference type="EMBL" id="JAVXUO010000922">
    <property type="protein sequence ID" value="KAK2988000.1"/>
    <property type="molecule type" value="Genomic_DNA"/>
</dbReference>
<reference evidence="2" key="1">
    <citation type="submission" date="2022-12" db="EMBL/GenBank/DDBJ databases">
        <title>Draft genome assemblies for two species of Escallonia (Escalloniales).</title>
        <authorList>
            <person name="Chanderbali A."/>
            <person name="Dervinis C."/>
            <person name="Anghel I."/>
            <person name="Soltis D."/>
            <person name="Soltis P."/>
            <person name="Zapata F."/>
        </authorList>
    </citation>
    <scope>NUCLEOTIDE SEQUENCE</scope>
    <source>
        <strain evidence="2">UCBG92.1500</strain>
        <tissue evidence="2">Leaf</tissue>
    </source>
</reference>
<gene>
    <name evidence="2" type="ORF">RJ640_011263</name>
</gene>
<comment type="caution">
    <text evidence="2">The sequence shown here is derived from an EMBL/GenBank/DDBJ whole genome shotgun (WGS) entry which is preliminary data.</text>
</comment>
<evidence type="ECO:0000259" key="1">
    <source>
        <dbReference type="Pfam" id="PF14576"/>
    </source>
</evidence>
<accession>A0AA88SEE8</accession>
<dbReference type="Proteomes" id="UP001187471">
    <property type="component" value="Unassembled WGS sequence"/>
</dbReference>
<name>A0AA88SEE8_9ASTE</name>
<evidence type="ECO:0000313" key="2">
    <source>
        <dbReference type="EMBL" id="KAK2988000.1"/>
    </source>
</evidence>
<organism evidence="2 3">
    <name type="scientific">Escallonia rubra</name>
    <dbReference type="NCBI Taxonomy" id="112253"/>
    <lineage>
        <taxon>Eukaryota</taxon>
        <taxon>Viridiplantae</taxon>
        <taxon>Streptophyta</taxon>
        <taxon>Embryophyta</taxon>
        <taxon>Tracheophyta</taxon>
        <taxon>Spermatophyta</taxon>
        <taxon>Magnoliopsida</taxon>
        <taxon>eudicotyledons</taxon>
        <taxon>Gunneridae</taxon>
        <taxon>Pentapetalae</taxon>
        <taxon>asterids</taxon>
        <taxon>campanulids</taxon>
        <taxon>Escalloniales</taxon>
        <taxon>Escalloniaceae</taxon>
        <taxon>Escallonia</taxon>
    </lineage>
</organism>
<dbReference type="GO" id="GO:0010088">
    <property type="term" value="P:phloem development"/>
    <property type="evidence" value="ECO:0007669"/>
    <property type="project" value="InterPro"/>
</dbReference>